<feature type="domain" description="DinB-like" evidence="1">
    <location>
        <begin position="109"/>
        <end position="229"/>
    </location>
</feature>
<keyword evidence="3" id="KW-1185">Reference proteome</keyword>
<gene>
    <name evidence="2" type="ORF">DAERI_030035</name>
</gene>
<dbReference type="InterPro" id="IPR024775">
    <property type="entry name" value="DinB-like"/>
</dbReference>
<dbReference type="Gene3D" id="1.20.120.450">
    <property type="entry name" value="dinb family like domain"/>
    <property type="match status" value="1"/>
</dbReference>
<organism evidence="2 3">
    <name type="scientific">Deinococcus aerius</name>
    <dbReference type="NCBI Taxonomy" id="200253"/>
    <lineage>
        <taxon>Bacteria</taxon>
        <taxon>Thermotogati</taxon>
        <taxon>Deinococcota</taxon>
        <taxon>Deinococci</taxon>
        <taxon>Deinococcales</taxon>
        <taxon>Deinococcaceae</taxon>
        <taxon>Deinococcus</taxon>
    </lineage>
</organism>
<sequence length="241" mass="26489">MAVVAVGAQAARVETAARAAMGSRERFVMRAHYTHLSPTVFSKIVILVAQVQVSHHSAGAAVPRLVHAEGNEDAARTDGGAADPLIGQALWRLEDARSRAVEWSARIRNLDWAPAPGLSSAGDPLYHLAAIELDWLGSEVRGDDFPGGWEEWFPVDVRDEQGRLSEVRGETRERHLARLSWVRSGLLATLRVMTVADFREPRVLPAYTVTPEWVLHHLALHEAHHAGQIAFLGHLHRAANS</sequence>
<reference evidence="3" key="1">
    <citation type="submission" date="2018-01" db="EMBL/GenBank/DDBJ databases">
        <title>Draft Genome Sequence of the Radioresistant Bacterium Deinococcus aerius TR0125, Isolated from the Higher Atmosphere above Japan.</title>
        <authorList>
            <person name="Satoh K."/>
            <person name="Arai H."/>
            <person name="Sanzen T."/>
            <person name="Kawaguchi Y."/>
            <person name="Hayashi H."/>
            <person name="Yokobori S."/>
            <person name="Yamagishi A."/>
            <person name="Oono Y."/>
            <person name="Narumi I."/>
        </authorList>
    </citation>
    <scope>NUCLEOTIDE SEQUENCE [LARGE SCALE GENOMIC DNA]</scope>
    <source>
        <strain evidence="3">TR0125</strain>
    </source>
</reference>
<evidence type="ECO:0000259" key="1">
    <source>
        <dbReference type="Pfam" id="PF12867"/>
    </source>
</evidence>
<accession>A0A2I9CT16</accession>
<name>A0A2I9CT16_9DEIO</name>
<dbReference type="Pfam" id="PF12867">
    <property type="entry name" value="DinB_2"/>
    <property type="match status" value="1"/>
</dbReference>
<dbReference type="EMBL" id="BFAG01000003">
    <property type="protein sequence ID" value="GBF04869.1"/>
    <property type="molecule type" value="Genomic_DNA"/>
</dbReference>
<dbReference type="AlphaFoldDB" id="A0A2I9CT16"/>
<evidence type="ECO:0000313" key="3">
    <source>
        <dbReference type="Proteomes" id="UP000236569"/>
    </source>
</evidence>
<evidence type="ECO:0000313" key="2">
    <source>
        <dbReference type="EMBL" id="GBF04869.1"/>
    </source>
</evidence>
<dbReference type="SUPFAM" id="SSF109854">
    <property type="entry name" value="DinB/YfiT-like putative metalloenzymes"/>
    <property type="match status" value="1"/>
</dbReference>
<dbReference type="InterPro" id="IPR034660">
    <property type="entry name" value="DinB/YfiT-like"/>
</dbReference>
<comment type="caution">
    <text evidence="2">The sequence shown here is derived from an EMBL/GenBank/DDBJ whole genome shotgun (WGS) entry which is preliminary data.</text>
</comment>
<protein>
    <recommendedName>
        <fullName evidence="1">DinB-like domain-containing protein</fullName>
    </recommendedName>
</protein>
<dbReference type="Proteomes" id="UP000236569">
    <property type="component" value="Unassembled WGS sequence"/>
</dbReference>
<proteinExistence type="predicted"/>